<dbReference type="PROSITE" id="PS00149">
    <property type="entry name" value="SULFATASE_2"/>
    <property type="match status" value="1"/>
</dbReference>
<dbReference type="Gene3D" id="3.40.720.10">
    <property type="entry name" value="Alkaline Phosphatase, subunit A"/>
    <property type="match status" value="1"/>
</dbReference>
<evidence type="ECO:0000256" key="3">
    <source>
        <dbReference type="ARBA" id="ARBA00022801"/>
    </source>
</evidence>
<dbReference type="EMBL" id="CVRY01000002">
    <property type="protein sequence ID" value="CRL61161.1"/>
    <property type="molecule type" value="Genomic_DNA"/>
</dbReference>
<dbReference type="Gene3D" id="3.30.1120.10">
    <property type="match status" value="1"/>
</dbReference>
<dbReference type="Pfam" id="PF00884">
    <property type="entry name" value="Sulfatase"/>
    <property type="match status" value="1"/>
</dbReference>
<feature type="domain" description="Sulfatase N-terminal" evidence="6">
    <location>
        <begin position="35"/>
        <end position="385"/>
    </location>
</feature>
<dbReference type="GO" id="GO:0046872">
    <property type="term" value="F:metal ion binding"/>
    <property type="evidence" value="ECO:0007669"/>
    <property type="project" value="UniProtKB-KW"/>
</dbReference>
<evidence type="ECO:0000313" key="8">
    <source>
        <dbReference type="Proteomes" id="UP000183920"/>
    </source>
</evidence>
<organism evidence="7 8">
    <name type="scientific">Proteus penneri</name>
    <dbReference type="NCBI Taxonomy" id="102862"/>
    <lineage>
        <taxon>Bacteria</taxon>
        <taxon>Pseudomonadati</taxon>
        <taxon>Pseudomonadota</taxon>
        <taxon>Gammaproteobacteria</taxon>
        <taxon>Enterobacterales</taxon>
        <taxon>Morganellaceae</taxon>
        <taxon>Proteus</taxon>
    </lineage>
</organism>
<dbReference type="AlphaFoldDB" id="A0A0G4Q6C7"/>
<evidence type="ECO:0000256" key="4">
    <source>
        <dbReference type="ARBA" id="ARBA00022837"/>
    </source>
</evidence>
<keyword evidence="2" id="KW-0479">Metal-binding</keyword>
<dbReference type="InterPro" id="IPR000917">
    <property type="entry name" value="Sulfatase_N"/>
</dbReference>
<gene>
    <name evidence="7" type="ORF">BN1804_01336</name>
</gene>
<reference evidence="8" key="1">
    <citation type="submission" date="2015-06" db="EMBL/GenBank/DDBJ databases">
        <authorList>
            <person name="Urmite Genomes"/>
        </authorList>
    </citation>
    <scope>NUCLEOTIDE SEQUENCE [LARGE SCALE GENOMIC DNA]</scope>
    <source>
        <strain evidence="8">CSUR P1867</strain>
    </source>
</reference>
<evidence type="ECO:0000259" key="6">
    <source>
        <dbReference type="Pfam" id="PF00884"/>
    </source>
</evidence>
<dbReference type="InterPro" id="IPR050738">
    <property type="entry name" value="Sulfatase"/>
</dbReference>
<keyword evidence="4" id="KW-0106">Calcium</keyword>
<keyword evidence="3" id="KW-0378">Hydrolase</keyword>
<comment type="similarity">
    <text evidence="1">Belongs to the sulfatase family.</text>
</comment>
<proteinExistence type="inferred from homology"/>
<evidence type="ECO:0000313" key="7">
    <source>
        <dbReference type="EMBL" id="CRL61161.1"/>
    </source>
</evidence>
<feature type="signal peptide" evidence="5">
    <location>
        <begin position="1"/>
        <end position="28"/>
    </location>
</feature>
<dbReference type="RefSeq" id="WP_072063425.1">
    <property type="nucleotide sequence ID" value="NZ_CVRY01000002.1"/>
</dbReference>
<evidence type="ECO:0000256" key="1">
    <source>
        <dbReference type="ARBA" id="ARBA00008779"/>
    </source>
</evidence>
<dbReference type="SUPFAM" id="SSF53649">
    <property type="entry name" value="Alkaline phosphatase-like"/>
    <property type="match status" value="1"/>
</dbReference>
<dbReference type="PROSITE" id="PS00523">
    <property type="entry name" value="SULFATASE_1"/>
    <property type="match status" value="1"/>
</dbReference>
<protein>
    <submittedName>
        <fullName evidence="7">Arylsulfatase</fullName>
    </submittedName>
</protein>
<dbReference type="GO" id="GO:0004065">
    <property type="term" value="F:arylsulfatase activity"/>
    <property type="evidence" value="ECO:0007669"/>
    <property type="project" value="TreeGrafter"/>
</dbReference>
<dbReference type="Proteomes" id="UP000183920">
    <property type="component" value="Unassembled WGS sequence"/>
</dbReference>
<accession>A0A0G4Q6C7</accession>
<feature type="chain" id="PRO_5005196228" evidence="5">
    <location>
        <begin position="29"/>
        <end position="536"/>
    </location>
</feature>
<dbReference type="InterPro" id="IPR024607">
    <property type="entry name" value="Sulfatase_CS"/>
</dbReference>
<dbReference type="InterPro" id="IPR017850">
    <property type="entry name" value="Alkaline_phosphatase_core_sf"/>
</dbReference>
<dbReference type="PROSITE" id="PS51257">
    <property type="entry name" value="PROKAR_LIPOPROTEIN"/>
    <property type="match status" value="1"/>
</dbReference>
<keyword evidence="5" id="KW-0732">Signal</keyword>
<evidence type="ECO:0000256" key="2">
    <source>
        <dbReference type="ARBA" id="ARBA00022723"/>
    </source>
</evidence>
<sequence precursor="true">MILPSVKKSLLAGLIATSCLSIPISANAGGTPEKPNILLIVMDDLGTGQLDFVLDTLNIDELAQRPTPPRYEGDINKMVEAARIAMPNVSQMATNGAKMTNAFVAHPVCGPSRAGIFTGRSPASFGTYSNDDAILGIPQDIKLLPSLFQENGYATASIGKWHNAKVIRKPKINESKQTRDYHDNMISTPEAGYAPHERGFDYDFSYYASGVALWNSPAFWRNGVNVPAPGYTTHLLTDETLKFIDQHKDKPFFINLSYSVPHIPLEQASPAKYMEKFDTGNVEADKYFAALNAADEGIGQIIAKLKANGELENTLIFFLSDNGAVNESPMPMNAMDRGFKGQMFNGGVRVPFIAYQPGTIPAGTKSDEMISALDILPTALQTAGITIPDDLNVEGKNIMPLLKGETTKSPHNYLYWAGPGTKHYSEENQEFWHGYHQWITYQRKTPPTNPNLEKLSKGAWAVRDGEWALYFYDDGKNQPQLFNDKKDPAESIDLSKQNPQKVAELKNAYYQWIKDKPKPVIWGQDHYQILVDSAKP</sequence>
<dbReference type="PANTHER" id="PTHR42693">
    <property type="entry name" value="ARYLSULFATASE FAMILY MEMBER"/>
    <property type="match status" value="1"/>
</dbReference>
<evidence type="ECO:0000256" key="5">
    <source>
        <dbReference type="SAM" id="SignalP"/>
    </source>
</evidence>
<dbReference type="PANTHER" id="PTHR42693:SF53">
    <property type="entry name" value="ENDO-4-O-SULFATASE"/>
    <property type="match status" value="1"/>
</dbReference>
<name>A0A0G4Q6C7_9GAMM</name>